<dbReference type="EMBL" id="JAFBEE010000019">
    <property type="protein sequence ID" value="MBM7615893.1"/>
    <property type="molecule type" value="Genomic_DNA"/>
</dbReference>
<dbReference type="CDD" id="cd03230">
    <property type="entry name" value="ABC_DR_subfamily_A"/>
    <property type="match status" value="1"/>
</dbReference>
<dbReference type="InterPro" id="IPR027417">
    <property type="entry name" value="P-loop_NTPase"/>
</dbReference>
<keyword evidence="6" id="KW-1185">Reference proteome</keyword>
<keyword evidence="3 5" id="KW-0067">ATP-binding</keyword>
<evidence type="ECO:0000256" key="3">
    <source>
        <dbReference type="ARBA" id="ARBA00022840"/>
    </source>
</evidence>
<feature type="domain" description="ABC transporter" evidence="4">
    <location>
        <begin position="4"/>
        <end position="234"/>
    </location>
</feature>
<reference evidence="5 6" key="1">
    <citation type="submission" date="2021-01" db="EMBL/GenBank/DDBJ databases">
        <title>Genomic Encyclopedia of Type Strains, Phase IV (KMG-IV): sequencing the most valuable type-strain genomes for metagenomic binning, comparative biology and taxonomic classification.</title>
        <authorList>
            <person name="Goeker M."/>
        </authorList>
    </citation>
    <scope>NUCLEOTIDE SEQUENCE [LARGE SCALE GENOMIC DNA]</scope>
    <source>
        <strain evidence="5 6">DSM 25890</strain>
    </source>
</reference>
<evidence type="ECO:0000313" key="6">
    <source>
        <dbReference type="Proteomes" id="UP001314796"/>
    </source>
</evidence>
<organism evidence="5 6">
    <name type="scientific">Alkaliphilus hydrothermalis</name>
    <dbReference type="NCBI Taxonomy" id="1482730"/>
    <lineage>
        <taxon>Bacteria</taxon>
        <taxon>Bacillati</taxon>
        <taxon>Bacillota</taxon>
        <taxon>Clostridia</taxon>
        <taxon>Peptostreptococcales</taxon>
        <taxon>Natronincolaceae</taxon>
        <taxon>Alkaliphilus</taxon>
    </lineage>
</organism>
<dbReference type="InterPro" id="IPR003439">
    <property type="entry name" value="ABC_transporter-like_ATP-bd"/>
</dbReference>
<dbReference type="SUPFAM" id="SSF52540">
    <property type="entry name" value="P-loop containing nucleoside triphosphate hydrolases"/>
    <property type="match status" value="1"/>
</dbReference>
<evidence type="ECO:0000256" key="2">
    <source>
        <dbReference type="ARBA" id="ARBA00022741"/>
    </source>
</evidence>
<evidence type="ECO:0000313" key="5">
    <source>
        <dbReference type="EMBL" id="MBM7615893.1"/>
    </source>
</evidence>
<evidence type="ECO:0000256" key="1">
    <source>
        <dbReference type="ARBA" id="ARBA00022448"/>
    </source>
</evidence>
<comment type="caution">
    <text evidence="5">The sequence shown here is derived from an EMBL/GenBank/DDBJ whole genome shotgun (WGS) entry which is preliminary data.</text>
</comment>
<name>A0ABS2NSG1_9FIRM</name>
<accession>A0ABS2NSG1</accession>
<evidence type="ECO:0000259" key="4">
    <source>
        <dbReference type="PROSITE" id="PS50893"/>
    </source>
</evidence>
<dbReference type="PANTHER" id="PTHR42939">
    <property type="entry name" value="ABC TRANSPORTER ATP-BINDING PROTEIN ALBC-RELATED"/>
    <property type="match status" value="1"/>
</dbReference>
<protein>
    <submittedName>
        <fullName evidence="5">ABC-2 type transport system ATP-binding protein</fullName>
    </submittedName>
</protein>
<gene>
    <name evidence="5" type="ORF">JOC73_002467</name>
</gene>
<keyword evidence="2" id="KW-0547">Nucleotide-binding</keyword>
<dbReference type="SMART" id="SM00382">
    <property type="entry name" value="AAA"/>
    <property type="match status" value="1"/>
</dbReference>
<keyword evidence="1" id="KW-0813">Transport</keyword>
<dbReference type="Pfam" id="PF00005">
    <property type="entry name" value="ABC_tran"/>
    <property type="match status" value="1"/>
</dbReference>
<dbReference type="PANTHER" id="PTHR42939:SF5">
    <property type="entry name" value="ABC-TYPE TRANSPORTER ATP-BINDING PROTEIN ECSA"/>
    <property type="match status" value="1"/>
</dbReference>
<dbReference type="Gene3D" id="3.40.50.300">
    <property type="entry name" value="P-loop containing nucleotide triphosphate hydrolases"/>
    <property type="match status" value="1"/>
</dbReference>
<sequence length="244" mass="27531">MSRLEIKNLRSGYDHNEILRDISFEIQSGEIVGLIGENGAGKTTLIKSILGILALTEGEIFIDGNEIDDEWDNAKGKMAYIPEMPLLYEELTLKEHLEFTGMAKGMDQETFNKRVEELLVIFNMKEKLHHFPSSFSKGMRQKVMVMCGLLHEPSILIVDEPFIGLDPRAIKALVKILQEKKQQGLGILMSTHVLDSAEKICDRFVLLMEGKVLYKGTLEEMRNDTGLKDASLMDLFDYFMGAAA</sequence>
<dbReference type="InterPro" id="IPR003593">
    <property type="entry name" value="AAA+_ATPase"/>
</dbReference>
<proteinExistence type="predicted"/>
<dbReference type="Proteomes" id="UP001314796">
    <property type="component" value="Unassembled WGS sequence"/>
</dbReference>
<dbReference type="GO" id="GO:0005524">
    <property type="term" value="F:ATP binding"/>
    <property type="evidence" value="ECO:0007669"/>
    <property type="project" value="UniProtKB-KW"/>
</dbReference>
<dbReference type="RefSeq" id="WP_204403591.1">
    <property type="nucleotide sequence ID" value="NZ_JAFBEE010000019.1"/>
</dbReference>
<dbReference type="PROSITE" id="PS50893">
    <property type="entry name" value="ABC_TRANSPORTER_2"/>
    <property type="match status" value="1"/>
</dbReference>
<dbReference type="InterPro" id="IPR051782">
    <property type="entry name" value="ABC_Transporter_VariousFunc"/>
</dbReference>